<keyword evidence="3" id="KW-1185">Reference proteome</keyword>
<proteinExistence type="predicted"/>
<evidence type="ECO:0008006" key="4">
    <source>
        <dbReference type="Google" id="ProtNLM"/>
    </source>
</evidence>
<dbReference type="AlphaFoldDB" id="A0A444VI62"/>
<dbReference type="Gene3D" id="2.50.20.10">
    <property type="entry name" value="Lipoprotein localisation LolA/LolB/LppX"/>
    <property type="match status" value="1"/>
</dbReference>
<evidence type="ECO:0000256" key="1">
    <source>
        <dbReference type="SAM" id="SignalP"/>
    </source>
</evidence>
<comment type="caution">
    <text evidence="2">The sequence shown here is derived from an EMBL/GenBank/DDBJ whole genome shotgun (WGS) entry which is preliminary data.</text>
</comment>
<evidence type="ECO:0000313" key="2">
    <source>
        <dbReference type="EMBL" id="RYC50433.1"/>
    </source>
</evidence>
<protein>
    <recommendedName>
        <fullName evidence="4">Outer membrane lipoprotein-sorting protein</fullName>
    </recommendedName>
</protein>
<gene>
    <name evidence="2" type="ORF">DN53_05815</name>
</gene>
<feature type="signal peptide" evidence="1">
    <location>
        <begin position="1"/>
        <end position="19"/>
    </location>
</feature>
<organism evidence="2 3">
    <name type="scientific">Flagellimonas olearia</name>
    <dbReference type="NCBI Taxonomy" id="552546"/>
    <lineage>
        <taxon>Bacteria</taxon>
        <taxon>Pseudomonadati</taxon>
        <taxon>Bacteroidota</taxon>
        <taxon>Flavobacteriia</taxon>
        <taxon>Flavobacteriales</taxon>
        <taxon>Flavobacteriaceae</taxon>
        <taxon>Flagellimonas</taxon>
    </lineage>
</organism>
<keyword evidence="1" id="KW-0732">Signal</keyword>
<evidence type="ECO:0000313" key="3">
    <source>
        <dbReference type="Proteomes" id="UP000290261"/>
    </source>
</evidence>
<dbReference type="RefSeq" id="WP_129656013.1">
    <property type="nucleotide sequence ID" value="NZ_ML142914.1"/>
</dbReference>
<sequence>MKRVYTVILWVCAVGIVSAQSVDQIIENHIEKIGGKEAWSKIKSIHLKGEFITSSGSDKILTISKSGRLLGNKIVEGKRVVQFAFDGEHFWDYDFVKGELTKRNSKISSKAKKEAQEFPLMFVKAKELGYRMELIGEEKIMGEDCYKLKINKGKTFVKGKEVDDEAISFINKDNYLEMLVENRNTRSDHMVYTYYQDYKNVNGILLPFTITWFINEVQLAINVESYVLNAEVDEALFEFEKK</sequence>
<feature type="chain" id="PRO_5019114422" description="Outer membrane lipoprotein-sorting protein" evidence="1">
    <location>
        <begin position="20"/>
        <end position="242"/>
    </location>
</feature>
<accession>A0A444VI62</accession>
<name>A0A444VI62_9FLAO</name>
<dbReference type="EMBL" id="JJMP01000010">
    <property type="protein sequence ID" value="RYC50433.1"/>
    <property type="molecule type" value="Genomic_DNA"/>
</dbReference>
<reference evidence="2 3" key="1">
    <citation type="submission" date="2014-04" db="EMBL/GenBank/DDBJ databases">
        <title>Whole genome of Muricauda olearia.</title>
        <authorList>
            <person name="Zhang X.-H."/>
            <person name="Tang K."/>
        </authorList>
    </citation>
    <scope>NUCLEOTIDE SEQUENCE [LARGE SCALE GENOMIC DNA]</scope>
    <source>
        <strain evidence="2 3">Th120</strain>
    </source>
</reference>
<dbReference type="Proteomes" id="UP000290261">
    <property type="component" value="Unassembled WGS sequence"/>
</dbReference>